<dbReference type="InterPro" id="IPR011681">
    <property type="entry name" value="GcrA"/>
</dbReference>
<dbReference type="Proteomes" id="UP000541109">
    <property type="component" value="Unassembled WGS sequence"/>
</dbReference>
<comment type="caution">
    <text evidence="1">The sequence shown here is derived from an EMBL/GenBank/DDBJ whole genome shotgun (WGS) entry which is preliminary data.</text>
</comment>
<accession>A0A839AH60</accession>
<proteinExistence type="predicted"/>
<evidence type="ECO:0000313" key="2">
    <source>
        <dbReference type="Proteomes" id="UP000541109"/>
    </source>
</evidence>
<protein>
    <recommendedName>
        <fullName evidence="3">GcrA cell cycle regulator</fullName>
    </recommendedName>
</protein>
<dbReference type="AlphaFoldDB" id="A0A839AH60"/>
<dbReference type="RefSeq" id="WP_182166310.1">
    <property type="nucleotide sequence ID" value="NZ_JACFXV010000060.1"/>
</dbReference>
<organism evidence="1 2">
    <name type="scientific">Stappia albiluteola</name>
    <dbReference type="NCBI Taxonomy" id="2758565"/>
    <lineage>
        <taxon>Bacteria</taxon>
        <taxon>Pseudomonadati</taxon>
        <taxon>Pseudomonadota</taxon>
        <taxon>Alphaproteobacteria</taxon>
        <taxon>Hyphomicrobiales</taxon>
        <taxon>Stappiaceae</taxon>
        <taxon>Stappia</taxon>
    </lineage>
</organism>
<gene>
    <name evidence="1" type="ORF">H2509_14025</name>
</gene>
<evidence type="ECO:0000313" key="1">
    <source>
        <dbReference type="EMBL" id="MBA5778242.1"/>
    </source>
</evidence>
<sequence length="159" mass="17663">MAWLYLNRDERSDVVREGISRGLSYEAIGQQHGVSRSVICGHVYRYMRTETRRRPATHKAETAKARARRALTSLPSGAPVQVEGPESVAFDPGEPLPGVMPVRLLDRRVSQCPWILDGRDEDGLVLCCGAPKADGKNWCAAHHARTTLIYQTPAEERGK</sequence>
<name>A0A839AH60_9HYPH</name>
<dbReference type="Pfam" id="PF07750">
    <property type="entry name" value="GcrA"/>
    <property type="match status" value="1"/>
</dbReference>
<reference evidence="1 2" key="1">
    <citation type="submission" date="2020-07" db="EMBL/GenBank/DDBJ databases">
        <title>Stappia sp., F7233, whole genome shotgun sequencing project.</title>
        <authorList>
            <person name="Jiang S."/>
            <person name="Liu Z.W."/>
            <person name="Du Z.J."/>
        </authorList>
    </citation>
    <scope>NUCLEOTIDE SEQUENCE [LARGE SCALE GENOMIC DNA]</scope>
    <source>
        <strain evidence="1 2">F7233</strain>
    </source>
</reference>
<keyword evidence="2" id="KW-1185">Reference proteome</keyword>
<evidence type="ECO:0008006" key="3">
    <source>
        <dbReference type="Google" id="ProtNLM"/>
    </source>
</evidence>
<dbReference type="EMBL" id="JACFXV010000060">
    <property type="protein sequence ID" value="MBA5778242.1"/>
    <property type="molecule type" value="Genomic_DNA"/>
</dbReference>